<protein>
    <submittedName>
        <fullName evidence="1">Uncharacterized protein</fullName>
    </submittedName>
</protein>
<organism evidence="1 2">
    <name type="scientific">Streblomastix strix</name>
    <dbReference type="NCBI Taxonomy" id="222440"/>
    <lineage>
        <taxon>Eukaryota</taxon>
        <taxon>Metamonada</taxon>
        <taxon>Preaxostyla</taxon>
        <taxon>Oxymonadida</taxon>
        <taxon>Streblomastigidae</taxon>
        <taxon>Streblomastix</taxon>
    </lineage>
</organism>
<gene>
    <name evidence="1" type="ORF">EZS28_030550</name>
</gene>
<name>A0A5J4UUH2_9EUKA</name>
<dbReference type="Proteomes" id="UP000324800">
    <property type="component" value="Unassembled WGS sequence"/>
</dbReference>
<dbReference type="AlphaFoldDB" id="A0A5J4UUH2"/>
<comment type="caution">
    <text evidence="1">The sequence shown here is derived from an EMBL/GenBank/DDBJ whole genome shotgun (WGS) entry which is preliminary data.</text>
</comment>
<evidence type="ECO:0000313" key="2">
    <source>
        <dbReference type="Proteomes" id="UP000324800"/>
    </source>
</evidence>
<evidence type="ECO:0000313" key="1">
    <source>
        <dbReference type="EMBL" id="KAA6373924.1"/>
    </source>
</evidence>
<sequence>MKSITEVQISANDIVSFTDLYTFNKQRIEKEQSEFESKSSLTKVTSSIKYLRDQIHNNNTSKSVIQIPKLLRSLAVLSRFKIGTHQREEIDLQRIEVIHWSRDCLSQIQEYGDEQDQIDIVNQGFGRVISISYCSAGGVGEEQDYEIYNGLFYIYYFLRELHDGRNNWYPSFQPLPLLALNTEEQIEDEGANEEIDAQLNNEGNDGDIKNWANRAKAAILNHFIHRN</sequence>
<proteinExistence type="predicted"/>
<dbReference type="EMBL" id="SNRW01012362">
    <property type="protein sequence ID" value="KAA6373924.1"/>
    <property type="molecule type" value="Genomic_DNA"/>
</dbReference>
<reference evidence="1 2" key="1">
    <citation type="submission" date="2019-03" db="EMBL/GenBank/DDBJ databases">
        <title>Single cell metagenomics reveals metabolic interactions within the superorganism composed of flagellate Streblomastix strix and complex community of Bacteroidetes bacteria on its surface.</title>
        <authorList>
            <person name="Treitli S.C."/>
            <person name="Kolisko M."/>
            <person name="Husnik F."/>
            <person name="Keeling P."/>
            <person name="Hampl V."/>
        </authorList>
    </citation>
    <scope>NUCLEOTIDE SEQUENCE [LARGE SCALE GENOMIC DNA]</scope>
    <source>
        <strain evidence="1">ST1C</strain>
    </source>
</reference>
<accession>A0A5J4UUH2</accession>